<dbReference type="OrthoDB" id="442692at2759"/>
<keyword evidence="2" id="KW-1185">Reference proteome</keyword>
<evidence type="ECO:0000256" key="1">
    <source>
        <dbReference type="SAM" id="MobiDB-lite"/>
    </source>
</evidence>
<feature type="compositionally biased region" description="Basic residues" evidence="1">
    <location>
        <begin position="1765"/>
        <end position="1775"/>
    </location>
</feature>
<dbReference type="InterPro" id="IPR013783">
    <property type="entry name" value="Ig-like_fold"/>
</dbReference>
<dbReference type="GO" id="GO:0005930">
    <property type="term" value="C:axoneme"/>
    <property type="evidence" value="ECO:0007669"/>
    <property type="project" value="TreeGrafter"/>
</dbReference>
<feature type="region of interest" description="Disordered" evidence="1">
    <location>
        <begin position="1254"/>
        <end position="1308"/>
    </location>
</feature>
<feature type="compositionally biased region" description="Basic residues" evidence="1">
    <location>
        <begin position="1056"/>
        <end position="1066"/>
    </location>
</feature>
<feature type="compositionally biased region" description="Basic residues" evidence="1">
    <location>
        <begin position="1552"/>
        <end position="1562"/>
    </location>
</feature>
<feature type="region of interest" description="Disordered" evidence="1">
    <location>
        <begin position="1634"/>
        <end position="1654"/>
    </location>
</feature>
<feature type="compositionally biased region" description="Basic and acidic residues" evidence="1">
    <location>
        <begin position="1077"/>
        <end position="1090"/>
    </location>
</feature>
<feature type="compositionally biased region" description="Polar residues" evidence="1">
    <location>
        <begin position="3029"/>
        <end position="3038"/>
    </location>
</feature>
<dbReference type="PANTHER" id="PTHR23053:SF0">
    <property type="entry name" value="HYDROCEPHALUS-INDUCING PROTEIN HOMOLOG"/>
    <property type="match status" value="1"/>
</dbReference>
<dbReference type="GO" id="GO:0003341">
    <property type="term" value="P:cilium movement"/>
    <property type="evidence" value="ECO:0007669"/>
    <property type="project" value="TreeGrafter"/>
</dbReference>
<accession>A0A9C6WA21</accession>
<dbReference type="PANTHER" id="PTHR23053">
    <property type="entry name" value="DLEC1 DELETED IN LUNG AND ESOPHAGEAL CANCER 1"/>
    <property type="match status" value="1"/>
</dbReference>
<evidence type="ECO:0000313" key="2">
    <source>
        <dbReference type="Proteomes" id="UP000835206"/>
    </source>
</evidence>
<feature type="compositionally biased region" description="Basic residues" evidence="1">
    <location>
        <begin position="2313"/>
        <end position="2322"/>
    </location>
</feature>
<feature type="region of interest" description="Disordered" evidence="1">
    <location>
        <begin position="1764"/>
        <end position="1798"/>
    </location>
</feature>
<dbReference type="RefSeq" id="XP_048264436.1">
    <property type="nucleotide sequence ID" value="XM_048408479.1"/>
</dbReference>
<feature type="compositionally biased region" description="Basic and acidic residues" evidence="1">
    <location>
        <begin position="1776"/>
        <end position="1789"/>
    </location>
</feature>
<evidence type="ECO:0000313" key="3">
    <source>
        <dbReference type="RefSeq" id="XP_048264436.1"/>
    </source>
</evidence>
<dbReference type="Gene3D" id="2.60.40.10">
    <property type="entry name" value="Immunoglobulins"/>
    <property type="match status" value="11"/>
</dbReference>
<feature type="region of interest" description="Disordered" evidence="1">
    <location>
        <begin position="1033"/>
        <end position="1104"/>
    </location>
</feature>
<feature type="compositionally biased region" description="Basic and acidic residues" evidence="1">
    <location>
        <begin position="1584"/>
        <end position="1600"/>
    </location>
</feature>
<gene>
    <name evidence="3" type="primary">LOC100647505</name>
</gene>
<feature type="region of interest" description="Disordered" evidence="1">
    <location>
        <begin position="3011"/>
        <end position="3038"/>
    </location>
</feature>
<feature type="compositionally biased region" description="Polar residues" evidence="1">
    <location>
        <begin position="1566"/>
        <end position="1582"/>
    </location>
</feature>
<organism evidence="2 3">
    <name type="scientific">Bombus terrestris</name>
    <name type="common">Buff-tailed bumblebee</name>
    <name type="synonym">Apis terrestris</name>
    <dbReference type="NCBI Taxonomy" id="30195"/>
    <lineage>
        <taxon>Eukaryota</taxon>
        <taxon>Metazoa</taxon>
        <taxon>Ecdysozoa</taxon>
        <taxon>Arthropoda</taxon>
        <taxon>Hexapoda</taxon>
        <taxon>Insecta</taxon>
        <taxon>Pterygota</taxon>
        <taxon>Neoptera</taxon>
        <taxon>Endopterygota</taxon>
        <taxon>Hymenoptera</taxon>
        <taxon>Apocrita</taxon>
        <taxon>Aculeata</taxon>
        <taxon>Apoidea</taxon>
        <taxon>Anthophila</taxon>
        <taxon>Apidae</taxon>
        <taxon>Bombus</taxon>
        <taxon>Bombus</taxon>
    </lineage>
</organism>
<proteinExistence type="predicted"/>
<protein>
    <submittedName>
        <fullName evidence="3">LOW QUALITY PROTEIN: hydrocephalus-inducing protein</fullName>
    </submittedName>
</protein>
<dbReference type="KEGG" id="bter:100647505"/>
<feature type="region of interest" description="Disordered" evidence="1">
    <location>
        <begin position="2303"/>
        <end position="2327"/>
    </location>
</feature>
<dbReference type="GeneID" id="100647505"/>
<dbReference type="GO" id="GO:1904158">
    <property type="term" value="P:axonemal central apparatus assembly"/>
    <property type="evidence" value="ECO:0007669"/>
    <property type="project" value="TreeGrafter"/>
</dbReference>
<feature type="compositionally biased region" description="Basic and acidic residues" evidence="1">
    <location>
        <begin position="2303"/>
        <end position="2312"/>
    </location>
</feature>
<dbReference type="Proteomes" id="UP000835206">
    <property type="component" value="Chromosome 9"/>
</dbReference>
<feature type="compositionally biased region" description="Basic and acidic residues" evidence="1">
    <location>
        <begin position="1034"/>
        <end position="1046"/>
    </location>
</feature>
<feature type="region of interest" description="Disordered" evidence="1">
    <location>
        <begin position="1540"/>
        <end position="1600"/>
    </location>
</feature>
<reference evidence="3" key="1">
    <citation type="submission" date="2025-08" db="UniProtKB">
        <authorList>
            <consortium name="RefSeq"/>
        </authorList>
    </citation>
    <scope>IDENTIFICATION</scope>
</reference>
<sequence>MICSLCNNQGYVKAHQSKTMEAVIITKTLGPHKVMLNMLVMGEPSSVSSHMVIACNGQGPVVSAEPTSLDFGEVKVLEEKTMEFQLINDSPVPTQFIATLKSEDSLCSVSPESGDLEPHESMIITVKLCLVEPGKYKDKIMLRVINSRIIPVEVKGTGYGCSVVFEPQIFPTFDWGLLFSHQQIDRTITLTNKGTHDYQMIWITEPEVRFRRGQMLMSHTTKFQLHPSIVNIPPGETRHVYCKLFWKANECVVEKWNVFGQFHGIGKRELIGTSSFTVTLTEPQILFSKRRLTFRVDVCPEEDKLQQIDELLVTNQSKLDLNVQLSVREPFHLITSAEEHVQSMQIVLIDGGTTKIRVFFSFNGDTEDCYSKNYSGILRLEYQEHPNQDKITCKGYVNFPNLDIQPSDFVINCELGTSAEEILTLTNNGPISVVYKFLWLADSIDIQRDSDVVPECSGCSSRKAKLEADTAEMQEVEVADEVHEDIYTSDKQDGVGDGPLDTIPPPTNSPISENQSSEIPLTEKISEIHDCLVSAKEIRNFLMPIVGSYFKADEDLVVLESMQTDPPRNDYINEVLKIVPNEGTVLPYSVQRVHVGFHGFERLRIKAIIVCEIFRGPTERIHLLARADAIRYAIDTNVIDFGQQIGHLMPVTIEVIAYGAFPQVYLCIPRGKMHQYHSIELEYSAIQSLTEDFIVNKIGNIVAKKINDLLETDMEMLADMKHVIVERTAHYSANVINYGPWNVEMRMKMENKKDHPGRSGIIVHFRKHSKLLVGDSAILQVTWHPTRERFSEKSTEVKHMIYIEVLYGCTIPVTIKGIVTYPYVTVNTKFLDFQDVVVGECLVLHILIKNDGLVDCEWEARLSDVHRKKQHEDYPFYVEYDTNYCPPGHFEIVRCYIETRLKIIVKMSPETQIVAITGRGIEKRLNIIEPTIQFLPTIPYTNIQEVVFTIENTCNYPVEFFWHHLDDVFQMEDHITKALLYYYKVKEILLPPRKPGESIPWQLTKFYRDIINEMAQALIMEKLNEEEIFEEEVQLERRSHEGDTGKKRERMTRSSVLKRKTRKRGRSIQQSTTRKSSVRESSRRGKRNEVVSDLSSTDSGRKDCPDFPILNETLLESIPLPTSDPEEIQHMLFCYIDSLYKSSDFQSRMKDPVKELFENIQRKSDVSNNIPDPSKPEKRVCVIFHGAPFTEYQEVACRSARVLEIPVLSIDKAITEVTALSGSPCSIQLRQIIDDAYEIYSEAFVKQKQRLISQDAREGNEVGSESTRKTGTSSKRRSSLKEKSSRTGGSPKTSKKLKTSKAAKIQSSDAQREAILRLHADPDPLVELDKIPTNEKLEMLDALSRYEYKIQAILLLQKIVDHCDIHDSPRDRGDRSLRKKKDSFLGITSELIAEALEERLSMEDFKRGFVVQSLECNFLRNNTLEALLSLLRIVGNIEYLLFVTFLNSMACYDTRIEQLQKEIELPTAQKTELFIFAAMKATDPNQKIQDIDEMSSSEYDQLPDEDKKMYLDAILPLKRAEASRRRARFIERMMERTKKKENRSYVSSLNTTKKKRNAKSTRHVTAASNSRPASSKRGTSKATRSRDSSKRRKESVSSEVKEITATMDRYYTDLSSIEAVIRNWDPIRKTIETASTTKSKASRSARSKDVSPLDTVPEVPANNFHIWYVRSSDPWQDTMYDLVVAQMNENLLAKSALPVEIIPVPDLRPKLYSVLRWKDVEKRAKRILGDVYQLVSLTSMPEIFSVDESNAVSEVSVQENYTIAKRNRRRRGRKTSKTEEQKSLNRAENRSVNASTIGSKDTNSASFLETIREESLKPRWILLPSESQRFKIRFQPEESGHYEEVYALTLLDGNYITYEVNVTGVADIPRLDMNPKTIFAKTANAKLNEAESSTYFYDKELYDFGSQLVLRKDRRPHRREARLKFCNISEVEVEVRVSLTENDSQCFFVQPQQLLIARETKSTQRGSCATLILSAIATRLGIITGKLFLCVTNNPKVEVIELQSKGTMLDIELDEKELSFGRILLYRIEYRTLTIRNKTPVPFFWYLEAEEPADPQITFTPFHGVIETRSEQKIEFCYHATTVGVVRKKAITFKAFLDEDDNDPIFYDVVLISGETYDVAVDINYANPIDLKYIKVNFAAKTTFSMRNRGDYEVKYVITMEDKEKLAKLNLPANFKKKLEIEPATGTVSPNQEKTVEMIFKAKTELTLKEAPILKCHLVDTHKETTVIAEIPLNVSLVAYYTRFRINPYPVVNFGALAMCTEKTMYLNIENIGKFPLHYSIRLLHKHPSVMYMTKALPKEFPKKTSLAERRTTSKKGKKSARSVKTETKIHSEPERLIIGPITIMKTEGTVDVDQADSIAISCYPEFVGSQEEQIIIVVDNSIPEDREGKTVTLSMNSFMPTIDFQDLDSTFQENRVVDRIQDFDCPKDVLIVSWSFKTMHALQMRMCNLVFCLFIFIVSFFQIGAHTVFARQEKSLYFRYINVLSTHVTCFKLHNRGVVAANVEIRLMEESLTPNTAKYNTFIIEPTNDQIPPMSHKVFTVSFTPHIIETFQETFRAAVVLPSHLEADQLFIKLIGESCVPEVAITEPVHGARERPTLNFPRTLIDESSYRYLALENIGFIKAKVIVKIDEDLNNVFLFSACSDTQHLLQIWQDYCDGERNKGKIFARGGIDATIFILALNPSQRYKERENMLPNTCNFVVSEPRDRCIVVRLAPGNVARFKVIFAPTEIGKQYGKIRLHVIDNPYENLSTNLEGECYVEPIVLDGLQFEENKRKVVTENHKVRRASSKQNSLVSASSNSMHSASLTYILDYGLCFVSKMYKKTFKIANKSTDRWFRFQWSAHPHVVFEPSIGHIKYLTCKEIVATFLAPEPANYENIRIECLICEILVEYSQHELVGWDDRQTEVRWERVHHDLMDRISNIDLFLKKIVEPTIEAKHEILAGTNRSIDLLLNAIVAFSECLCTVEEICFNDTLMFQTREYKFFLSNPGIVDTVFAWKINMDEQYPKRYIGDSSNVTSRPRTAEETRSQNSRSSRGIFSATSELGRRNFGQDESSAGVNTNILSRRCMSFVSDSVDMKDASSTKQSDLFSSTAGLSGRTTDSWLEGDDLPFVIYPETGTISPGQSVECTLKFSPKDVFYYKAYLTCNIENHESKQPNLTIPVVARSLLPYCHFDVQDSDYVTSGRRDPSLPGPLGYEIDDPTLWQNIRVIEFKVVGVAGTHVKKFHLINPTVDDYYFSWTNRSALGPGEISNFHCAVTEGIAERGKRTDLAFTFLAENVGVFESFWLFSIDRYNLECLFLLVGIVIEPSVYCLTIHVKLKPTILGFNVRDSLKILNNEDFHIPFSVLEESLYSEGKFQKLSVTPMTGTLISKSEQHFWVEYHPTQVGEFHFSIQCAVKLMKNPLTMFVTASVYDIVSSVSYCKLNGEIVRASESKENVIDLGKIMPEVSINLKFDITNACKVAFYYAWELGMTPEISCRNAYSVTTSQKQGHVTSENRSACYLTLTTYQKVTIKDHCVLLKISNGPTYKFTLKATSKRPAIEFSFNRYDFGPCYIQQHNAISYCAELRVTNSDDVAFIIECKFEEQPHLSVDLNSISEALAARSTITIPIVFRPLKEIKYHECLVFTINSANEKRITIIGEGIGYKRRYPALHFVSVFQVRLVNPRDQSIDLGNVPARKSVVRKIPVINEGLAPLDLRFGIMKYLNDYDEYRENQRYCDPSDDESEMAQASIVEIKRSWTTDQRFTTGEPKLLDVLKIEPSSSVVLKRNKRVNVLVTFKSPSRMRSFETKVAFQSSSMILPLFSVRGSCVGAEFRLNRNHIFFGTVVQGCTEESKVILMNTGDLGSRFKWNTSKLPKDFQIAPMSGYCSAGMDVSFTVKFQPPEQRNLIEGEAVMEIEKYQCLRVKISGACCKLPDPIETIAFECLVRGKQTRSVVITNDSTHTWKLKVEVTGDYFSVDETLQVPSLQFAPCIVTYSPLVMNSENTLHMVESQPTNQSLKWKFIFEAVFLFFLFVQGTLMLKSQDENLYLLYFLRGRSLPPQVTEKISRQFPAKTKYTELLPVHNWLNTQQRFQCKIELLRNDNTLSQIPLYSFVGNERIDVPPNSQRDYRAVFYCYEKWDFYFKVTFTNVEKEYQFYEIEYEVTEPEVIESIKLATPARSQICYALKLENPLERETIKFTAECLHPFVTVTKVSKIVQPLSHEYITIIYHPTMPFITDVVMLNVDSEKLGRFPYELRLKASPAPPEKTTRVNAALGSNYAFSLPVKNFTRENAIFLIHVDSECFACPKNIQVSELSEGIIDVIYEPYDVENATATLIASSDTAGEFIFPLIGSCSLPKPMGPYVITRSSPAFISFKNVFREAKTFDFIVDVAEIFIMSTASTTLNSKQSIDVKVSIRENELEEEDFKEEKYPVTGKLMAYCTDHAFSHINWVYYLRAVFE</sequence>
<dbReference type="InterPro" id="IPR033305">
    <property type="entry name" value="Hydin-like"/>
</dbReference>
<name>A0A9C6WA21_BOMTE</name>